<dbReference type="GO" id="GO:0005759">
    <property type="term" value="C:mitochondrial matrix"/>
    <property type="evidence" value="ECO:0007669"/>
    <property type="project" value="UniProtKB-SubCell"/>
</dbReference>
<comment type="subunit">
    <text evidence="6">Interacts with the iron-sulfur protein subunit within the SDH catalytic dimer.</text>
</comment>
<accession>A0A4V1M4K3</accession>
<evidence type="ECO:0000313" key="9">
    <source>
        <dbReference type="Proteomes" id="UP000289152"/>
    </source>
</evidence>
<protein>
    <recommendedName>
        <fullName evidence="6">Succinate dehydrogenase assembly factor 3</fullName>
        <shortName evidence="6">SDH assembly factor 3</shortName>
        <shortName evidence="6">SDHAF3</shortName>
    </recommendedName>
</protein>
<dbReference type="Proteomes" id="UP000289152">
    <property type="component" value="Unassembled WGS sequence"/>
</dbReference>
<dbReference type="PANTHER" id="PTHR13137">
    <property type="entry name" value="DC11 ACN9 HOMOLOG"/>
    <property type="match status" value="1"/>
</dbReference>
<evidence type="ECO:0000256" key="2">
    <source>
        <dbReference type="ARBA" id="ARBA00006020"/>
    </source>
</evidence>
<evidence type="ECO:0000256" key="4">
    <source>
        <dbReference type="ARBA" id="ARBA00023128"/>
    </source>
</evidence>
<dbReference type="GO" id="GO:0034553">
    <property type="term" value="P:mitochondrial respiratory chain complex II assembly"/>
    <property type="evidence" value="ECO:0007669"/>
    <property type="project" value="UniProtKB-UniRule"/>
</dbReference>
<feature type="region of interest" description="Disordered" evidence="7">
    <location>
        <begin position="159"/>
        <end position="188"/>
    </location>
</feature>
<gene>
    <name evidence="8" type="ORF">M231_02124</name>
</gene>
<evidence type="ECO:0000256" key="3">
    <source>
        <dbReference type="ARBA" id="ARBA00022946"/>
    </source>
</evidence>
<comment type="similarity">
    <text evidence="2 6">Belongs to the complex I LYR family. SDHAF3 subfamily.</text>
</comment>
<dbReference type="InterPro" id="IPR008381">
    <property type="entry name" value="SDHAF3/Sdh7"/>
</dbReference>
<dbReference type="STRING" id="5217.A0A4V1M4K3"/>
<keyword evidence="5 6" id="KW-0143">Chaperone</keyword>
<keyword evidence="4 6" id="KW-0496">Mitochondrion</keyword>
<dbReference type="VEuPathDB" id="FungiDB:TREMEDRAFT_30051"/>
<feature type="compositionally biased region" description="Basic and acidic residues" evidence="7">
    <location>
        <begin position="179"/>
        <end position="188"/>
    </location>
</feature>
<dbReference type="PANTHER" id="PTHR13137:SF6">
    <property type="entry name" value="SUCCINATE DEHYDROGENASE ASSEMBLY FACTOR 3, MITOCHONDRIAL"/>
    <property type="match status" value="1"/>
</dbReference>
<dbReference type="FunCoup" id="A0A4V1M4K3">
    <property type="interactions" value="64"/>
</dbReference>
<comment type="subcellular location">
    <subcellularLocation>
        <location evidence="1 6">Mitochondrion matrix</location>
    </subcellularLocation>
</comment>
<comment type="caution">
    <text evidence="8">The sequence shown here is derived from an EMBL/GenBank/DDBJ whole genome shotgun (WGS) entry which is preliminary data.</text>
</comment>
<dbReference type="GO" id="GO:0006105">
    <property type="term" value="P:succinate metabolic process"/>
    <property type="evidence" value="ECO:0007669"/>
    <property type="project" value="TreeGrafter"/>
</dbReference>
<dbReference type="EMBL" id="SDIL01000016">
    <property type="protein sequence ID" value="RXK40667.1"/>
    <property type="molecule type" value="Genomic_DNA"/>
</dbReference>
<evidence type="ECO:0000256" key="6">
    <source>
        <dbReference type="RuleBase" id="RU368039"/>
    </source>
</evidence>
<keyword evidence="9" id="KW-1185">Reference proteome</keyword>
<dbReference type="GO" id="GO:0005758">
    <property type="term" value="C:mitochondrial intermembrane space"/>
    <property type="evidence" value="ECO:0007669"/>
    <property type="project" value="TreeGrafter"/>
</dbReference>
<dbReference type="OrthoDB" id="278329at2759"/>
<dbReference type="Pfam" id="PF13233">
    <property type="entry name" value="Complex1_LYR_2"/>
    <property type="match status" value="1"/>
</dbReference>
<evidence type="ECO:0000256" key="1">
    <source>
        <dbReference type="ARBA" id="ARBA00004305"/>
    </source>
</evidence>
<proteinExistence type="inferred from homology"/>
<feature type="compositionally biased region" description="Polar residues" evidence="7">
    <location>
        <begin position="166"/>
        <end position="178"/>
    </location>
</feature>
<sequence>MYPSLLRRASASAPLPLSLQQASAQLIPPIPLYRRLLRIHRHLTPEMRFMGDSYIKSEFRLTRKTDNPLHIIAFLSQWKVYLDQLQSDLGLGSSSTITSDRRPNIGVLENESDLPTDGQRRGEKVWRGRKLNMDGLEKMSAEQVGQLYELMHATKHVWKSSDQLEEQASNAEATASTKQLDDRSPKKR</sequence>
<dbReference type="AlphaFoldDB" id="A0A4V1M4K3"/>
<dbReference type="InParanoid" id="A0A4V1M4K3"/>
<comment type="function">
    <text evidence="6">Plays an essential role in the assembly of succinate dehydrogenase (SDH), an enzyme complex (also referred to as respiratory complex II) that is a component of both the tricarboxylic acid (TCA) cycle and the mitochondrial electron transport chain, and which couples the oxidation of succinate to fumarate with the reduction of ubiquinone (coenzyme Q) to ubiquinol. Promotes maturation of the iron-sulfur protein subunit of the SDH catalytic dimer, protecting it from the deleterious effects of oxidants. May act together with SDHAF1.</text>
</comment>
<evidence type="ECO:0000313" key="8">
    <source>
        <dbReference type="EMBL" id="RXK40667.1"/>
    </source>
</evidence>
<name>A0A4V1M4K3_TREME</name>
<reference evidence="8 9" key="1">
    <citation type="submission" date="2016-06" db="EMBL/GenBank/DDBJ databases">
        <title>Evolution of pathogenesis and genome organization in the Tremellales.</title>
        <authorList>
            <person name="Cuomo C."/>
            <person name="Litvintseva A."/>
            <person name="Heitman J."/>
            <person name="Chen Y."/>
            <person name="Sun S."/>
            <person name="Springer D."/>
            <person name="Dromer F."/>
            <person name="Young S."/>
            <person name="Zeng Q."/>
            <person name="Chapman S."/>
            <person name="Gujja S."/>
            <person name="Saif S."/>
            <person name="Birren B."/>
        </authorList>
    </citation>
    <scope>NUCLEOTIDE SEQUENCE [LARGE SCALE GENOMIC DNA]</scope>
    <source>
        <strain evidence="8 9">ATCC 28783</strain>
    </source>
</reference>
<keyword evidence="3" id="KW-0809">Transit peptide</keyword>
<evidence type="ECO:0000256" key="5">
    <source>
        <dbReference type="ARBA" id="ARBA00023186"/>
    </source>
</evidence>
<dbReference type="CDD" id="cd20270">
    <property type="entry name" value="Complex1_LYR_SDHAF3_LYRM10"/>
    <property type="match status" value="1"/>
</dbReference>
<evidence type="ECO:0000256" key="7">
    <source>
        <dbReference type="SAM" id="MobiDB-lite"/>
    </source>
</evidence>
<organism evidence="8 9">
    <name type="scientific">Tremella mesenterica</name>
    <name type="common">Jelly fungus</name>
    <dbReference type="NCBI Taxonomy" id="5217"/>
    <lineage>
        <taxon>Eukaryota</taxon>
        <taxon>Fungi</taxon>
        <taxon>Dikarya</taxon>
        <taxon>Basidiomycota</taxon>
        <taxon>Agaricomycotina</taxon>
        <taxon>Tremellomycetes</taxon>
        <taxon>Tremellales</taxon>
        <taxon>Tremellaceae</taxon>
        <taxon>Tremella</taxon>
    </lineage>
</organism>